<feature type="transmembrane region" description="Helical" evidence="9">
    <location>
        <begin position="100"/>
        <end position="121"/>
    </location>
</feature>
<feature type="transmembrane region" description="Helical" evidence="9">
    <location>
        <begin position="60"/>
        <end position="79"/>
    </location>
</feature>
<dbReference type="PANTHER" id="PTHR24421">
    <property type="entry name" value="NITRATE/NITRITE SENSOR PROTEIN NARX-RELATED"/>
    <property type="match status" value="1"/>
</dbReference>
<keyword evidence="4" id="KW-0808">Transferase</keyword>
<reference evidence="11" key="1">
    <citation type="submission" date="2022-11" db="EMBL/GenBank/DDBJ databases">
        <authorList>
            <person name="Mo P."/>
        </authorList>
    </citation>
    <scope>NUCLEOTIDE SEQUENCE</scope>
    <source>
        <strain evidence="11">HUAS 11-8</strain>
    </source>
</reference>
<dbReference type="SUPFAM" id="SSF55874">
    <property type="entry name" value="ATPase domain of HSP90 chaperone/DNA topoisomerase II/histidine kinase"/>
    <property type="match status" value="1"/>
</dbReference>
<name>A0ABY7B9P2_9PSEU</name>
<feature type="transmembrane region" description="Helical" evidence="9">
    <location>
        <begin position="127"/>
        <end position="145"/>
    </location>
</feature>
<dbReference type="GO" id="GO:0016301">
    <property type="term" value="F:kinase activity"/>
    <property type="evidence" value="ECO:0007669"/>
    <property type="project" value="UniProtKB-KW"/>
</dbReference>
<evidence type="ECO:0000256" key="2">
    <source>
        <dbReference type="ARBA" id="ARBA00012438"/>
    </source>
</evidence>
<feature type="domain" description="Signal transduction histidine kinase subgroup 3 dimerisation and phosphoacceptor" evidence="10">
    <location>
        <begin position="179"/>
        <end position="246"/>
    </location>
</feature>
<evidence type="ECO:0000256" key="4">
    <source>
        <dbReference type="ARBA" id="ARBA00022679"/>
    </source>
</evidence>
<keyword evidence="12" id="KW-1185">Reference proteome</keyword>
<keyword evidence="9" id="KW-0812">Transmembrane</keyword>
<evidence type="ECO:0000313" key="11">
    <source>
        <dbReference type="EMBL" id="WAL67433.1"/>
    </source>
</evidence>
<dbReference type="InterPro" id="IPR011712">
    <property type="entry name" value="Sig_transdc_His_kin_sub3_dim/P"/>
</dbReference>
<evidence type="ECO:0000313" key="12">
    <source>
        <dbReference type="Proteomes" id="UP001163203"/>
    </source>
</evidence>
<dbReference type="InterPro" id="IPR050482">
    <property type="entry name" value="Sensor_HK_TwoCompSys"/>
</dbReference>
<dbReference type="CDD" id="cd16917">
    <property type="entry name" value="HATPase_UhpB-NarQ-NarX-like"/>
    <property type="match status" value="1"/>
</dbReference>
<protein>
    <recommendedName>
        <fullName evidence="2">histidine kinase</fullName>
        <ecNumber evidence="2">2.7.13.3</ecNumber>
    </recommendedName>
</protein>
<gene>
    <name evidence="11" type="ORF">ORV05_06520</name>
</gene>
<keyword evidence="8" id="KW-0902">Two-component regulatory system</keyword>
<sequence>MNPDILRDRFSPVLESLRWLFVALPLAGMVPALTPVTGAVAAAAFLSSLPLLWLPAWPPWVLPVSLTVLAASSGTLWVLQPHGLTSVVPFTTVFYAARFLTARAGLGVAVSVIAMLVVLYVRDETNIHSALLNVTMVGVVMLLGLNRRSRAERMEQTELALARARTAAEEHALAAALAERARIARDLHDVLAHSLSGLALNLQGARLMLLRDGANPEVLAQIERAQRLASDGLTEARRAVAALREDPVPLERAIADLLTGYRLDSGAAAELTVQGSPRPVGAAPATTVLRTVQEALSNTRKHAPGASVHVALSFSEDGIEVTVTDHQGRAPAPADTAGYGLRGMAERADLLGGRLSTGPGEDGWRVRLALPA</sequence>
<dbReference type="RefSeq" id="WP_268757537.1">
    <property type="nucleotide sequence ID" value="NZ_CP113836.1"/>
</dbReference>
<dbReference type="InterPro" id="IPR036890">
    <property type="entry name" value="HATPase_C_sf"/>
</dbReference>
<evidence type="ECO:0000256" key="3">
    <source>
        <dbReference type="ARBA" id="ARBA00022553"/>
    </source>
</evidence>
<keyword evidence="9" id="KW-1133">Transmembrane helix</keyword>
<dbReference type="Gene3D" id="1.20.5.1930">
    <property type="match status" value="1"/>
</dbReference>
<keyword evidence="3" id="KW-0597">Phosphoprotein</keyword>
<keyword evidence="7" id="KW-0067">ATP-binding</keyword>
<dbReference type="Gene3D" id="3.30.565.10">
    <property type="entry name" value="Histidine kinase-like ATPase, C-terminal domain"/>
    <property type="match status" value="1"/>
</dbReference>
<evidence type="ECO:0000256" key="6">
    <source>
        <dbReference type="ARBA" id="ARBA00022777"/>
    </source>
</evidence>
<keyword evidence="5" id="KW-0547">Nucleotide-binding</keyword>
<dbReference type="EMBL" id="CP113836">
    <property type="protein sequence ID" value="WAL67433.1"/>
    <property type="molecule type" value="Genomic_DNA"/>
</dbReference>
<comment type="catalytic activity">
    <reaction evidence="1">
        <text>ATP + protein L-histidine = ADP + protein N-phospho-L-histidine.</text>
        <dbReference type="EC" id="2.7.13.3"/>
    </reaction>
</comment>
<evidence type="ECO:0000256" key="7">
    <source>
        <dbReference type="ARBA" id="ARBA00022840"/>
    </source>
</evidence>
<keyword evidence="6 11" id="KW-0418">Kinase</keyword>
<feature type="transmembrane region" description="Helical" evidence="9">
    <location>
        <begin position="21"/>
        <end position="54"/>
    </location>
</feature>
<dbReference type="PANTHER" id="PTHR24421:SF10">
    <property type="entry name" value="NITRATE_NITRITE SENSOR PROTEIN NARQ"/>
    <property type="match status" value="1"/>
</dbReference>
<keyword evidence="9" id="KW-0472">Membrane</keyword>
<organism evidence="11 12">
    <name type="scientific">Amycolatopsis cynarae</name>
    <dbReference type="NCBI Taxonomy" id="2995223"/>
    <lineage>
        <taxon>Bacteria</taxon>
        <taxon>Bacillati</taxon>
        <taxon>Actinomycetota</taxon>
        <taxon>Actinomycetes</taxon>
        <taxon>Pseudonocardiales</taxon>
        <taxon>Pseudonocardiaceae</taxon>
        <taxon>Amycolatopsis</taxon>
    </lineage>
</organism>
<dbReference type="Pfam" id="PF07730">
    <property type="entry name" value="HisKA_3"/>
    <property type="match status" value="1"/>
</dbReference>
<dbReference type="Proteomes" id="UP001163203">
    <property type="component" value="Chromosome"/>
</dbReference>
<dbReference type="EC" id="2.7.13.3" evidence="2"/>
<evidence type="ECO:0000256" key="5">
    <source>
        <dbReference type="ARBA" id="ARBA00022741"/>
    </source>
</evidence>
<accession>A0ABY7B9P2</accession>
<evidence type="ECO:0000256" key="1">
    <source>
        <dbReference type="ARBA" id="ARBA00000085"/>
    </source>
</evidence>
<proteinExistence type="predicted"/>
<evidence type="ECO:0000256" key="9">
    <source>
        <dbReference type="SAM" id="Phobius"/>
    </source>
</evidence>
<evidence type="ECO:0000256" key="8">
    <source>
        <dbReference type="ARBA" id="ARBA00023012"/>
    </source>
</evidence>
<evidence type="ECO:0000259" key="10">
    <source>
        <dbReference type="Pfam" id="PF07730"/>
    </source>
</evidence>